<keyword evidence="3" id="KW-0812">Transmembrane</keyword>
<dbReference type="Pfam" id="PF03808">
    <property type="entry name" value="Glyco_tran_WecG"/>
    <property type="match status" value="1"/>
</dbReference>
<evidence type="ECO:0000256" key="2">
    <source>
        <dbReference type="ARBA" id="ARBA00022679"/>
    </source>
</evidence>
<dbReference type="EMBL" id="CYHE01000003">
    <property type="protein sequence ID" value="CUA94891.1"/>
    <property type="molecule type" value="Genomic_DNA"/>
</dbReference>
<accession>A0A0K6HVM6</accession>
<keyword evidence="1" id="KW-0328">Glycosyltransferase</keyword>
<dbReference type="Proteomes" id="UP000183900">
    <property type="component" value="Unassembled WGS sequence"/>
</dbReference>
<proteinExistence type="predicted"/>
<dbReference type="OrthoDB" id="9771846at2"/>
<evidence type="ECO:0000313" key="5">
    <source>
        <dbReference type="Proteomes" id="UP000183900"/>
    </source>
</evidence>
<keyword evidence="5" id="KW-1185">Reference proteome</keyword>
<evidence type="ECO:0000256" key="3">
    <source>
        <dbReference type="SAM" id="Phobius"/>
    </source>
</evidence>
<dbReference type="InterPro" id="IPR004629">
    <property type="entry name" value="WecG_TagA_CpsF"/>
</dbReference>
<dbReference type="PANTHER" id="PTHR34136">
    <property type="match status" value="1"/>
</dbReference>
<reference evidence="5" key="1">
    <citation type="submission" date="2015-08" db="EMBL/GenBank/DDBJ databases">
        <authorList>
            <person name="Varghese N."/>
        </authorList>
    </citation>
    <scope>NUCLEOTIDE SEQUENCE [LARGE SCALE GENOMIC DNA]</scope>
    <source>
        <strain evidence="5">DSM 23407</strain>
    </source>
</reference>
<name>A0A0K6HVM6_9HYPH</name>
<feature type="transmembrane region" description="Helical" evidence="3">
    <location>
        <begin position="255"/>
        <end position="274"/>
    </location>
</feature>
<dbReference type="PANTHER" id="PTHR34136:SF1">
    <property type="entry name" value="UDP-N-ACETYL-D-MANNOSAMINURONIC ACID TRANSFERASE"/>
    <property type="match status" value="1"/>
</dbReference>
<keyword evidence="3" id="KW-0472">Membrane</keyword>
<evidence type="ECO:0000256" key="1">
    <source>
        <dbReference type="ARBA" id="ARBA00022676"/>
    </source>
</evidence>
<keyword evidence="3" id="KW-1133">Transmembrane helix</keyword>
<sequence>MEIHEIESTTARHSRSQTSSIWVALETVEIGGHRIVRASRQQLTDAMLTDCKAAKSTMQGNRARLVFDANGHGIALASSDKNYKECIESADIIHADGGFIVTLSRFICKKRILERSATTDLFHDFAKACEENGLSFYLLGGTEDVNRLCSETLARMYPSLRIVGRRNGYFSEEEEPQVVDDINSTSPDVLWIGLGKPKEQAFALRWRNSLNARWAVTCGGCYNYITGHYPRAPKWMQRMNIEWLHRAASNPKHLLWRYLTTSPYALWIIAYYAVRKNRT</sequence>
<dbReference type="NCBIfam" id="TIGR00696">
    <property type="entry name" value="wecG_tagA_cpsF"/>
    <property type="match status" value="1"/>
</dbReference>
<dbReference type="GO" id="GO:0016758">
    <property type="term" value="F:hexosyltransferase activity"/>
    <property type="evidence" value="ECO:0007669"/>
    <property type="project" value="TreeGrafter"/>
</dbReference>
<keyword evidence="2" id="KW-0808">Transferase</keyword>
<evidence type="ECO:0000313" key="4">
    <source>
        <dbReference type="EMBL" id="CUA94891.1"/>
    </source>
</evidence>
<organism evidence="4 5">
    <name type="scientific">Pannonibacter indicus</name>
    <dbReference type="NCBI Taxonomy" id="466044"/>
    <lineage>
        <taxon>Bacteria</taxon>
        <taxon>Pseudomonadati</taxon>
        <taxon>Pseudomonadota</taxon>
        <taxon>Alphaproteobacteria</taxon>
        <taxon>Hyphomicrobiales</taxon>
        <taxon>Stappiaceae</taxon>
        <taxon>Pannonibacter</taxon>
    </lineage>
</organism>
<dbReference type="CDD" id="cd06533">
    <property type="entry name" value="Glyco_transf_WecG_TagA"/>
    <property type="match status" value="1"/>
</dbReference>
<protein>
    <submittedName>
        <fullName evidence="4">Bacterial polymer biosynthesis proteins, WecB/TagA/CpsF family</fullName>
    </submittedName>
</protein>
<dbReference type="AlphaFoldDB" id="A0A0K6HVM6"/>
<gene>
    <name evidence="4" type="ORF">Ga0061067_103347</name>
</gene>